<evidence type="ECO:0000313" key="1">
    <source>
        <dbReference type="EMBL" id="RYR78165.1"/>
    </source>
</evidence>
<dbReference type="EMBL" id="SDMP01000001">
    <property type="protein sequence ID" value="RYR78165.1"/>
    <property type="molecule type" value="Genomic_DNA"/>
</dbReference>
<comment type="caution">
    <text evidence="1">The sequence shown here is derived from an EMBL/GenBank/DDBJ whole genome shotgun (WGS) entry which is preliminary data.</text>
</comment>
<dbReference type="AlphaFoldDB" id="A0A445ERR3"/>
<keyword evidence="2" id="KW-1185">Reference proteome</keyword>
<name>A0A445ERR3_ARAHY</name>
<sequence>MDYNTESEKEFESNYQVVGLAEDVNKDDISIERNVEHVANTLIYQHLFGESLFMHTLNFDVMLVPEFSGYVNTVSAVVADNEFVVGIEFNSKEAVIAVVKEYTIQKGVNYRVYESELTIFYTKCIQYGTSCD</sequence>
<accession>A0A445ERR3</accession>
<dbReference type="Proteomes" id="UP000289738">
    <property type="component" value="Chromosome A01"/>
</dbReference>
<organism evidence="1 2">
    <name type="scientific">Arachis hypogaea</name>
    <name type="common">Peanut</name>
    <dbReference type="NCBI Taxonomy" id="3818"/>
    <lineage>
        <taxon>Eukaryota</taxon>
        <taxon>Viridiplantae</taxon>
        <taxon>Streptophyta</taxon>
        <taxon>Embryophyta</taxon>
        <taxon>Tracheophyta</taxon>
        <taxon>Spermatophyta</taxon>
        <taxon>Magnoliopsida</taxon>
        <taxon>eudicotyledons</taxon>
        <taxon>Gunneridae</taxon>
        <taxon>Pentapetalae</taxon>
        <taxon>rosids</taxon>
        <taxon>fabids</taxon>
        <taxon>Fabales</taxon>
        <taxon>Fabaceae</taxon>
        <taxon>Papilionoideae</taxon>
        <taxon>50 kb inversion clade</taxon>
        <taxon>dalbergioids sensu lato</taxon>
        <taxon>Dalbergieae</taxon>
        <taxon>Pterocarpus clade</taxon>
        <taxon>Arachis</taxon>
    </lineage>
</organism>
<gene>
    <name evidence="1" type="ORF">Ahy_A01g002900</name>
</gene>
<reference evidence="1 2" key="1">
    <citation type="submission" date="2019-01" db="EMBL/GenBank/DDBJ databases">
        <title>Sequencing of cultivated peanut Arachis hypogaea provides insights into genome evolution and oil improvement.</title>
        <authorList>
            <person name="Chen X."/>
        </authorList>
    </citation>
    <scope>NUCLEOTIDE SEQUENCE [LARGE SCALE GENOMIC DNA]</scope>
    <source>
        <strain evidence="2">cv. Fuhuasheng</strain>
        <tissue evidence="1">Leaves</tissue>
    </source>
</reference>
<evidence type="ECO:0000313" key="2">
    <source>
        <dbReference type="Proteomes" id="UP000289738"/>
    </source>
</evidence>
<proteinExistence type="predicted"/>
<protein>
    <submittedName>
        <fullName evidence="1">Uncharacterized protein</fullName>
    </submittedName>
</protein>